<keyword evidence="3" id="KW-1185">Reference proteome</keyword>
<gene>
    <name evidence="2" type="ORF">OS493_021461</name>
</gene>
<evidence type="ECO:0000313" key="3">
    <source>
        <dbReference type="Proteomes" id="UP001163046"/>
    </source>
</evidence>
<evidence type="ECO:0000313" key="2">
    <source>
        <dbReference type="EMBL" id="KAJ7372033.1"/>
    </source>
</evidence>
<evidence type="ECO:0000256" key="1">
    <source>
        <dbReference type="SAM" id="MobiDB-lite"/>
    </source>
</evidence>
<protein>
    <submittedName>
        <fullName evidence="2">Uncharacterized protein</fullName>
    </submittedName>
</protein>
<comment type="caution">
    <text evidence="2">The sequence shown here is derived from an EMBL/GenBank/DDBJ whole genome shotgun (WGS) entry which is preliminary data.</text>
</comment>
<dbReference type="Proteomes" id="UP001163046">
    <property type="component" value="Unassembled WGS sequence"/>
</dbReference>
<feature type="region of interest" description="Disordered" evidence="1">
    <location>
        <begin position="1"/>
        <end position="40"/>
    </location>
</feature>
<accession>A0A9W9YYN4</accession>
<feature type="region of interest" description="Disordered" evidence="1">
    <location>
        <begin position="211"/>
        <end position="234"/>
    </location>
</feature>
<proteinExistence type="predicted"/>
<sequence>MATPPLKIKEPAGDDTDGETEDEAETDENVVEKEGQPPSKRIARVLFSGAATNQSIEPVELSVDEVHTEEQPLEPLEGKDATLETIQRTEITDSSCIAEEFLLEYSCHNESKCDDENLSETLLEDRLGVSASVKKPSRSEVEFEDEVIPSSPVNASSVRFSLSSPKPNLFIQSPYPNNFLSPTTQTPLRALAQSTPKPVFSENRDEVITTPSFTSSTGFTSNTGLNDRSVTGDHDTSLTRDTNVLTDLASPLCDKAQVQAAFGVTCHATEVNCKLEVSDVTFGSPSRSFELAMAREADKLCSGVERDSRTSGLGMLCLSIF</sequence>
<feature type="compositionally biased region" description="Low complexity" evidence="1">
    <location>
        <begin position="211"/>
        <end position="224"/>
    </location>
</feature>
<reference evidence="2" key="1">
    <citation type="submission" date="2023-01" db="EMBL/GenBank/DDBJ databases">
        <title>Genome assembly of the deep-sea coral Lophelia pertusa.</title>
        <authorList>
            <person name="Herrera S."/>
            <person name="Cordes E."/>
        </authorList>
    </citation>
    <scope>NUCLEOTIDE SEQUENCE</scope>
    <source>
        <strain evidence="2">USNM1676648</strain>
        <tissue evidence="2">Polyp</tissue>
    </source>
</reference>
<feature type="compositionally biased region" description="Acidic residues" evidence="1">
    <location>
        <begin position="13"/>
        <end position="29"/>
    </location>
</feature>
<dbReference type="EMBL" id="MU826839">
    <property type="protein sequence ID" value="KAJ7372033.1"/>
    <property type="molecule type" value="Genomic_DNA"/>
</dbReference>
<name>A0A9W9YYN4_9CNID</name>
<organism evidence="2 3">
    <name type="scientific">Desmophyllum pertusum</name>
    <dbReference type="NCBI Taxonomy" id="174260"/>
    <lineage>
        <taxon>Eukaryota</taxon>
        <taxon>Metazoa</taxon>
        <taxon>Cnidaria</taxon>
        <taxon>Anthozoa</taxon>
        <taxon>Hexacorallia</taxon>
        <taxon>Scleractinia</taxon>
        <taxon>Caryophylliina</taxon>
        <taxon>Caryophylliidae</taxon>
        <taxon>Desmophyllum</taxon>
    </lineage>
</organism>
<dbReference type="AlphaFoldDB" id="A0A9W9YYN4"/>